<keyword evidence="1" id="KW-0106">Calcium</keyword>
<evidence type="ECO:0000259" key="3">
    <source>
        <dbReference type="PROSITE" id="PS50222"/>
    </source>
</evidence>
<organism evidence="4 5">
    <name type="scientific">Aureococcus anophagefferens</name>
    <name type="common">Harmful bloom alga</name>
    <dbReference type="NCBI Taxonomy" id="44056"/>
    <lineage>
        <taxon>Eukaryota</taxon>
        <taxon>Sar</taxon>
        <taxon>Stramenopiles</taxon>
        <taxon>Ochrophyta</taxon>
        <taxon>Pelagophyceae</taxon>
        <taxon>Pelagomonadales</taxon>
        <taxon>Pelagomonadaceae</taxon>
        <taxon>Aureococcus</taxon>
    </lineage>
</organism>
<protein>
    <recommendedName>
        <fullName evidence="3">EF-hand domain-containing protein</fullName>
    </recommendedName>
</protein>
<comment type="caution">
    <text evidence="4">The sequence shown here is derived from an EMBL/GenBank/DDBJ whole genome shotgun (WGS) entry which is preliminary data.</text>
</comment>
<feature type="compositionally biased region" description="Basic and acidic residues" evidence="2">
    <location>
        <begin position="501"/>
        <end position="514"/>
    </location>
</feature>
<dbReference type="InterPro" id="IPR002048">
    <property type="entry name" value="EF_hand_dom"/>
</dbReference>
<sequence length="709" mass="78981">MADAAAPAPAPADGDRPERPVWRLKRSLSSDNIDKVQHPPKWIREKFPTKKLAAKPYLPGFNMKSGNRSRARSLDLGALPRLRRRKKANRGADLFTELRAFYSQEYRLHMLRCALRDSMHRNDMGLNAYWNAIDADGSGALDRQELANAITEAGVETSSMEIDALMEAIDEDKSGLVTQEVFYHWLLSTDDSWMERKRRAAPDDDHNDLALLLRESARFDPSVIEALDAIWVLVDADGSGAVDRDEYLALHSHLYGAMNPQELLNLPPRKRKKLEAKALRIAEREWQMDSQGVELMDKNKFRLSFFQLVDAFIPQERVGPPRVGLSVEEFLRFLRYFVHRLAVPNAAGDPVFRWDDDRVDDWLAALPPLKFDDAQAADRALAAGARVVAKLTPKEEKVVETKVERERRLRKKKAAAVEEEKGPNVVVVAARAKREVRAIENHALDWSGADRGGLYQSNPGSGARPPRPEPPAPPKPKLPKGVLEGVLPGDEKPKLVVRVPKSADRPDRGKKPPKVDAPPPAAKAPKPEVDAPPPQPEKRAVAPGVLPVVRRRAPPRPMSHKVAGADERYTVLQTVMVHERQEFRQNSVLGDQVLRRGADRAQPAKLEPLPNQHFTATPFGHGTHDPRQLAAQAKLESMLDDARRVGAAALAPLQQSNRGRSRRKRRGRRAPDDPSLSTAGHASIDTAPPGAYGDYPSRSMTPEGRRASF</sequence>
<dbReference type="CDD" id="cd00051">
    <property type="entry name" value="EFh"/>
    <property type="match status" value="1"/>
</dbReference>
<evidence type="ECO:0000256" key="2">
    <source>
        <dbReference type="SAM" id="MobiDB-lite"/>
    </source>
</evidence>
<dbReference type="SMART" id="SM00054">
    <property type="entry name" value="EFh"/>
    <property type="match status" value="3"/>
</dbReference>
<evidence type="ECO:0000313" key="4">
    <source>
        <dbReference type="EMBL" id="KAK7241381.1"/>
    </source>
</evidence>
<feature type="region of interest" description="Disordered" evidence="2">
    <location>
        <begin position="447"/>
        <end position="565"/>
    </location>
</feature>
<evidence type="ECO:0000256" key="1">
    <source>
        <dbReference type="ARBA" id="ARBA00022837"/>
    </source>
</evidence>
<gene>
    <name evidence="4" type="ORF">SO694_0005917</name>
</gene>
<feature type="region of interest" description="Disordered" evidence="2">
    <location>
        <begin position="1"/>
        <end position="35"/>
    </location>
</feature>
<feature type="region of interest" description="Disordered" evidence="2">
    <location>
        <begin position="597"/>
        <end position="627"/>
    </location>
</feature>
<name>A0ABR1FZ73_AURAN</name>
<dbReference type="EMBL" id="JBBJCI010000202">
    <property type="protein sequence ID" value="KAK7241381.1"/>
    <property type="molecule type" value="Genomic_DNA"/>
</dbReference>
<proteinExistence type="predicted"/>
<feature type="compositionally biased region" description="Basic residues" evidence="2">
    <location>
        <begin position="659"/>
        <end position="668"/>
    </location>
</feature>
<dbReference type="SUPFAM" id="SSF47473">
    <property type="entry name" value="EF-hand"/>
    <property type="match status" value="1"/>
</dbReference>
<keyword evidence="5" id="KW-1185">Reference proteome</keyword>
<dbReference type="PROSITE" id="PS00018">
    <property type="entry name" value="EF_HAND_1"/>
    <property type="match status" value="2"/>
</dbReference>
<feature type="region of interest" description="Disordered" evidence="2">
    <location>
        <begin position="646"/>
        <end position="709"/>
    </location>
</feature>
<accession>A0ABR1FZ73</accession>
<evidence type="ECO:0000313" key="5">
    <source>
        <dbReference type="Proteomes" id="UP001363151"/>
    </source>
</evidence>
<dbReference type="InterPro" id="IPR011992">
    <property type="entry name" value="EF-hand-dom_pair"/>
</dbReference>
<reference evidence="4 5" key="1">
    <citation type="submission" date="2024-03" db="EMBL/GenBank/DDBJ databases">
        <title>Aureococcus anophagefferens CCMP1851 and Kratosvirus quantuckense: Draft genome of a second virus-susceptible host strain in the model system.</title>
        <authorList>
            <person name="Chase E."/>
            <person name="Truchon A.R."/>
            <person name="Schepens W."/>
            <person name="Wilhelm S.W."/>
        </authorList>
    </citation>
    <scope>NUCLEOTIDE SEQUENCE [LARGE SCALE GENOMIC DNA]</scope>
    <source>
        <strain evidence="4 5">CCMP1851</strain>
    </source>
</reference>
<dbReference type="InterPro" id="IPR018247">
    <property type="entry name" value="EF_Hand_1_Ca_BS"/>
</dbReference>
<feature type="domain" description="EF-hand" evidence="3">
    <location>
        <begin position="121"/>
        <end position="156"/>
    </location>
</feature>
<dbReference type="Gene3D" id="1.10.238.10">
    <property type="entry name" value="EF-hand"/>
    <property type="match status" value="1"/>
</dbReference>
<dbReference type="Pfam" id="PF13499">
    <property type="entry name" value="EF-hand_7"/>
    <property type="match status" value="1"/>
</dbReference>
<dbReference type="Proteomes" id="UP001363151">
    <property type="component" value="Unassembled WGS sequence"/>
</dbReference>
<feature type="domain" description="EF-hand" evidence="3">
    <location>
        <begin position="222"/>
        <end position="257"/>
    </location>
</feature>
<dbReference type="PROSITE" id="PS50222">
    <property type="entry name" value="EF_HAND_2"/>
    <property type="match status" value="2"/>
</dbReference>